<proteinExistence type="predicted"/>
<evidence type="ECO:0000256" key="1">
    <source>
        <dbReference type="SAM" id="MobiDB-lite"/>
    </source>
</evidence>
<sequence length="544" mass="58799">MGPLRQCWRAVFNLLPLRGRKRRLAKLLVVLLLSAAISLLVLNGACIPGTGRCGEGGEDGLQRVREEFEIPRDYEVKQQNPVLHRKIKGGKSDPPAEGQDSVLEQPMVDRNKPEREENQRTQVELPPESNARDTGVNGVGEEKETQRDVKSDEEMRSEGKSLENDGRPREIEKPLAVDSNENLATTVENDGAFIRTDEQGVGLEKIDSNRPMAREGVVAANKPMAHEVVAGVVQKREAEEVGLEEGNQLPGPAGKAGVVVKTKAKPSMSPSTSDSGPADAVSDSIGVKPKVKGSQTRIVTERNLPTEGTSAPPSLPPGAFARRKPKVVVGKDGAVTKEMGEKVDGGAPGGGVRGVQKESVPGGGAKGEGGGERDGEGGGEEEKHISAVEMAKAIESGEMCKTVCPPFTWSEWSPCSKACGRGRQYRRALYKFICQTSELCPLNRIEESVCETPCKFDPEKYGGPNGLDMYPINPLNPAIYPEDRKYMCGHWLVEYEKLHQEILSGKRAPRYLVYSTGKGAYPTAGGIAPRLRGITTTFFLAVLL</sequence>
<evidence type="ECO:0000313" key="3">
    <source>
        <dbReference type="Proteomes" id="UP001174909"/>
    </source>
</evidence>
<dbReference type="SMART" id="SM00209">
    <property type="entry name" value="TSP1"/>
    <property type="match status" value="1"/>
</dbReference>
<organism evidence="2 3">
    <name type="scientific">Geodia barretti</name>
    <name type="common">Barrett's horny sponge</name>
    <dbReference type="NCBI Taxonomy" id="519541"/>
    <lineage>
        <taxon>Eukaryota</taxon>
        <taxon>Metazoa</taxon>
        <taxon>Porifera</taxon>
        <taxon>Demospongiae</taxon>
        <taxon>Heteroscleromorpha</taxon>
        <taxon>Tetractinellida</taxon>
        <taxon>Astrophorina</taxon>
        <taxon>Geodiidae</taxon>
        <taxon>Geodia</taxon>
    </lineage>
</organism>
<feature type="compositionally biased region" description="Basic and acidic residues" evidence="1">
    <location>
        <begin position="369"/>
        <end position="383"/>
    </location>
</feature>
<dbReference type="InterPro" id="IPR000884">
    <property type="entry name" value="TSP1_rpt"/>
</dbReference>
<gene>
    <name evidence="2" type="ORF">GBAR_LOCUS28053</name>
</gene>
<comment type="caution">
    <text evidence="2">The sequence shown here is derived from an EMBL/GenBank/DDBJ whole genome shotgun (WGS) entry which is preliminary data.</text>
</comment>
<name>A0AA35XG83_GEOBA</name>
<dbReference type="Gene3D" id="2.20.100.10">
    <property type="entry name" value="Thrombospondin type-1 (TSP1) repeat"/>
    <property type="match status" value="1"/>
</dbReference>
<keyword evidence="3" id="KW-1185">Reference proteome</keyword>
<feature type="region of interest" description="Disordered" evidence="1">
    <location>
        <begin position="72"/>
        <end position="191"/>
    </location>
</feature>
<feature type="compositionally biased region" description="Basic and acidic residues" evidence="1">
    <location>
        <begin position="140"/>
        <end position="175"/>
    </location>
</feature>
<reference evidence="2" key="1">
    <citation type="submission" date="2023-03" db="EMBL/GenBank/DDBJ databases">
        <authorList>
            <person name="Steffen K."/>
            <person name="Cardenas P."/>
        </authorList>
    </citation>
    <scope>NUCLEOTIDE SEQUENCE</scope>
</reference>
<feature type="non-terminal residue" evidence="2">
    <location>
        <position position="1"/>
    </location>
</feature>
<feature type="compositionally biased region" description="Polar residues" evidence="1">
    <location>
        <begin position="179"/>
        <end position="188"/>
    </location>
</feature>
<evidence type="ECO:0000313" key="2">
    <source>
        <dbReference type="EMBL" id="CAI8051221.1"/>
    </source>
</evidence>
<dbReference type="AlphaFoldDB" id="A0AA35XG83"/>
<feature type="compositionally biased region" description="Basic and acidic residues" evidence="1">
    <location>
        <begin position="107"/>
        <end position="119"/>
    </location>
</feature>
<dbReference type="EMBL" id="CASHTH010003912">
    <property type="protein sequence ID" value="CAI8051221.1"/>
    <property type="molecule type" value="Genomic_DNA"/>
</dbReference>
<feature type="region of interest" description="Disordered" evidence="1">
    <location>
        <begin position="339"/>
        <end position="383"/>
    </location>
</feature>
<feature type="compositionally biased region" description="Low complexity" evidence="1">
    <location>
        <begin position="250"/>
        <end position="261"/>
    </location>
</feature>
<feature type="region of interest" description="Disordered" evidence="1">
    <location>
        <begin position="241"/>
        <end position="321"/>
    </location>
</feature>
<accession>A0AA35XG83</accession>
<dbReference type="PROSITE" id="PS50092">
    <property type="entry name" value="TSP1"/>
    <property type="match status" value="1"/>
</dbReference>
<dbReference type="InterPro" id="IPR036383">
    <property type="entry name" value="TSP1_rpt_sf"/>
</dbReference>
<dbReference type="Proteomes" id="UP001174909">
    <property type="component" value="Unassembled WGS sequence"/>
</dbReference>
<dbReference type="SUPFAM" id="SSF82895">
    <property type="entry name" value="TSP-1 type 1 repeat"/>
    <property type="match status" value="1"/>
</dbReference>
<protein>
    <submittedName>
        <fullName evidence="2">Uncharacterized protein</fullName>
    </submittedName>
</protein>
<dbReference type="Pfam" id="PF00090">
    <property type="entry name" value="TSP_1"/>
    <property type="match status" value="1"/>
</dbReference>